<dbReference type="InterPro" id="IPR014710">
    <property type="entry name" value="RmlC-like_jellyroll"/>
</dbReference>
<dbReference type="AlphaFoldDB" id="A0A078S5Z6"/>
<dbReference type="SUPFAM" id="SSF51206">
    <property type="entry name" value="cAMP-binding domain-like"/>
    <property type="match status" value="1"/>
</dbReference>
<keyword evidence="3" id="KW-0804">Transcription</keyword>
<protein>
    <submittedName>
        <fullName evidence="6">Transcription regulator, CRP family</fullName>
    </submittedName>
</protein>
<name>A0A078S5Z6_BACUN</name>
<dbReference type="PROSITE" id="PS50042">
    <property type="entry name" value="CNMP_BINDING_3"/>
    <property type="match status" value="1"/>
</dbReference>
<proteinExistence type="predicted"/>
<dbReference type="Pfam" id="PF13545">
    <property type="entry name" value="HTH_Crp_2"/>
    <property type="match status" value="1"/>
</dbReference>
<dbReference type="InterPro" id="IPR050397">
    <property type="entry name" value="Env_Response_Regulators"/>
</dbReference>
<dbReference type="InterPro" id="IPR018488">
    <property type="entry name" value="cNMP-bd_CS"/>
</dbReference>
<feature type="domain" description="Cyclic nucleotide-binding" evidence="4">
    <location>
        <begin position="13"/>
        <end position="60"/>
    </location>
</feature>
<dbReference type="PATRIC" id="fig|1339349.3.peg.1586"/>
<evidence type="ECO:0000256" key="2">
    <source>
        <dbReference type="ARBA" id="ARBA00023125"/>
    </source>
</evidence>
<dbReference type="Proteomes" id="UP000028013">
    <property type="component" value="Unassembled WGS sequence"/>
</dbReference>
<dbReference type="PROSITE" id="PS51063">
    <property type="entry name" value="HTH_CRP_2"/>
    <property type="match status" value="1"/>
</dbReference>
<comment type="caution">
    <text evidence="6">The sequence shown here is derived from an EMBL/GenBank/DDBJ whole genome shotgun (WGS) entry which is preliminary data.</text>
</comment>
<dbReference type="InterPro" id="IPR012318">
    <property type="entry name" value="HTH_CRP"/>
</dbReference>
<evidence type="ECO:0000259" key="5">
    <source>
        <dbReference type="PROSITE" id="PS51063"/>
    </source>
</evidence>
<dbReference type="GO" id="GO:0005829">
    <property type="term" value="C:cytosol"/>
    <property type="evidence" value="ECO:0007669"/>
    <property type="project" value="TreeGrafter"/>
</dbReference>
<dbReference type="PANTHER" id="PTHR24567:SF58">
    <property type="entry name" value="CYCLIC AMP-BINDING REGULATORY PROTEIN"/>
    <property type="match status" value="1"/>
</dbReference>
<dbReference type="Gene3D" id="2.60.120.10">
    <property type="entry name" value="Jelly Rolls"/>
    <property type="match status" value="1"/>
</dbReference>
<dbReference type="EMBL" id="JNHN01000167">
    <property type="protein sequence ID" value="KDS51672.1"/>
    <property type="molecule type" value="Genomic_DNA"/>
</dbReference>
<dbReference type="InterPro" id="IPR000595">
    <property type="entry name" value="cNMP-bd_dom"/>
</dbReference>
<dbReference type="RefSeq" id="WP_005823588.1">
    <property type="nucleotide sequence ID" value="NZ_JNHN01000167.1"/>
</dbReference>
<evidence type="ECO:0000259" key="4">
    <source>
        <dbReference type="PROSITE" id="PS50042"/>
    </source>
</evidence>
<evidence type="ECO:0000256" key="3">
    <source>
        <dbReference type="ARBA" id="ARBA00023163"/>
    </source>
</evidence>
<dbReference type="GO" id="GO:0003700">
    <property type="term" value="F:DNA-binding transcription factor activity"/>
    <property type="evidence" value="ECO:0007669"/>
    <property type="project" value="TreeGrafter"/>
</dbReference>
<dbReference type="Pfam" id="PF00027">
    <property type="entry name" value="cNMP_binding"/>
    <property type="match status" value="1"/>
</dbReference>
<keyword evidence="2" id="KW-0238">DNA-binding</keyword>
<evidence type="ECO:0000256" key="1">
    <source>
        <dbReference type="ARBA" id="ARBA00023015"/>
    </source>
</evidence>
<keyword evidence="1" id="KW-0805">Transcription regulation</keyword>
<dbReference type="InterPro" id="IPR018490">
    <property type="entry name" value="cNMP-bd_dom_sf"/>
</dbReference>
<evidence type="ECO:0000313" key="7">
    <source>
        <dbReference type="Proteomes" id="UP000028013"/>
    </source>
</evidence>
<dbReference type="InterPro" id="IPR036390">
    <property type="entry name" value="WH_DNA-bd_sf"/>
</dbReference>
<sequence length="220" mass="24802">MNTMFDTLLQLPLFQGLAQEDFTNILGKVKLSFTKHKAGEVIVKAGDTCSQLIFVLKGEISSCTSSANTSYSSTEYFQAPYVIEPQSLFGMSTSYVSAYTAQTETHTVSISKAFVMSELFKYDIFRLNYMNIISNRAQSLNSRLWAESTDNLEKRIGNFILTHIERPSGRKILKIKMEELAQVVNDTRMGVSRALNSMQEKGLLELHRGEMMIPDAEKLL</sequence>
<accession>A0A078S5Z6</accession>
<gene>
    <name evidence="6" type="ORF">M094_0328</name>
</gene>
<dbReference type="CDD" id="cd00038">
    <property type="entry name" value="CAP_ED"/>
    <property type="match status" value="1"/>
</dbReference>
<evidence type="ECO:0000313" key="6">
    <source>
        <dbReference type="EMBL" id="KDS51672.1"/>
    </source>
</evidence>
<dbReference type="SMR" id="A0A078S5Z6"/>
<dbReference type="GeneID" id="99751137"/>
<dbReference type="SUPFAM" id="SSF46785">
    <property type="entry name" value="Winged helix' DNA-binding domain"/>
    <property type="match status" value="1"/>
</dbReference>
<dbReference type="PROSITE" id="PS00888">
    <property type="entry name" value="CNMP_BINDING_1"/>
    <property type="match status" value="1"/>
</dbReference>
<dbReference type="PANTHER" id="PTHR24567">
    <property type="entry name" value="CRP FAMILY TRANSCRIPTIONAL REGULATORY PROTEIN"/>
    <property type="match status" value="1"/>
</dbReference>
<reference evidence="6 7" key="1">
    <citation type="submission" date="2014-04" db="EMBL/GenBank/DDBJ databases">
        <authorList>
            <person name="Sears C."/>
            <person name="Carroll K."/>
            <person name="Sack B.R."/>
            <person name="Qadri F."/>
            <person name="Myers L.L."/>
            <person name="Chung G.-T."/>
            <person name="Escheverria P."/>
            <person name="Fraser C.M."/>
            <person name="Sadzewicz L."/>
            <person name="Shefchek K.A."/>
            <person name="Tallon L."/>
            <person name="Das S.P."/>
            <person name="Daugherty S."/>
            <person name="Mongodin E.F."/>
        </authorList>
    </citation>
    <scope>NUCLEOTIDE SEQUENCE [LARGE SCALE GENOMIC DNA]</scope>
    <source>
        <strain evidence="6 7">3978 T3 ii</strain>
    </source>
</reference>
<dbReference type="GO" id="GO:0003677">
    <property type="term" value="F:DNA binding"/>
    <property type="evidence" value="ECO:0007669"/>
    <property type="project" value="UniProtKB-KW"/>
</dbReference>
<feature type="domain" description="HTH crp-type" evidence="5">
    <location>
        <begin position="150"/>
        <end position="217"/>
    </location>
</feature>
<organism evidence="6 7">
    <name type="scientific">Bacteroides uniformis str. 3978 T3 ii</name>
    <dbReference type="NCBI Taxonomy" id="1339349"/>
    <lineage>
        <taxon>Bacteria</taxon>
        <taxon>Pseudomonadati</taxon>
        <taxon>Bacteroidota</taxon>
        <taxon>Bacteroidia</taxon>
        <taxon>Bacteroidales</taxon>
        <taxon>Bacteroidaceae</taxon>
        <taxon>Bacteroides</taxon>
    </lineage>
</organism>